<evidence type="ECO:0000256" key="1">
    <source>
        <dbReference type="SAM" id="MobiDB-lite"/>
    </source>
</evidence>
<sequence length="111" mass="12486">MTMLNSQHLSNMTMPNSQHLSNMTMPNSQHLSNTTPPISQHLSNTTPPISHTNEPEQANSIQPNIQQPESQQPEIQPLIYSNYMPSSSKTINTDLNQSMENNVSSFFSKFI</sequence>
<keyword evidence="3" id="KW-1185">Reference proteome</keyword>
<organism evidence="2 3">
    <name type="scientific">Macrosiphum euphorbiae</name>
    <name type="common">potato aphid</name>
    <dbReference type="NCBI Taxonomy" id="13131"/>
    <lineage>
        <taxon>Eukaryota</taxon>
        <taxon>Metazoa</taxon>
        <taxon>Ecdysozoa</taxon>
        <taxon>Arthropoda</taxon>
        <taxon>Hexapoda</taxon>
        <taxon>Insecta</taxon>
        <taxon>Pterygota</taxon>
        <taxon>Neoptera</taxon>
        <taxon>Paraneoptera</taxon>
        <taxon>Hemiptera</taxon>
        <taxon>Sternorrhyncha</taxon>
        <taxon>Aphidomorpha</taxon>
        <taxon>Aphidoidea</taxon>
        <taxon>Aphididae</taxon>
        <taxon>Macrosiphini</taxon>
        <taxon>Macrosiphum</taxon>
    </lineage>
</organism>
<dbReference type="AlphaFoldDB" id="A0AAV0Y7R3"/>
<evidence type="ECO:0000313" key="2">
    <source>
        <dbReference type="EMBL" id="CAI6376994.1"/>
    </source>
</evidence>
<dbReference type="Proteomes" id="UP001160148">
    <property type="component" value="Unassembled WGS sequence"/>
</dbReference>
<comment type="caution">
    <text evidence="2">The sequence shown here is derived from an EMBL/GenBank/DDBJ whole genome shotgun (WGS) entry which is preliminary data.</text>
</comment>
<proteinExistence type="predicted"/>
<name>A0AAV0Y7R3_9HEMI</name>
<feature type="region of interest" description="Disordered" evidence="1">
    <location>
        <begin position="1"/>
        <end position="74"/>
    </location>
</feature>
<gene>
    <name evidence="2" type="ORF">MEUPH1_LOCUS30316</name>
</gene>
<evidence type="ECO:0000313" key="3">
    <source>
        <dbReference type="Proteomes" id="UP001160148"/>
    </source>
</evidence>
<dbReference type="EMBL" id="CARXXK010001621">
    <property type="protein sequence ID" value="CAI6376994.1"/>
    <property type="molecule type" value="Genomic_DNA"/>
</dbReference>
<protein>
    <submittedName>
        <fullName evidence="2">Uncharacterized protein</fullName>
    </submittedName>
</protein>
<feature type="compositionally biased region" description="Low complexity" evidence="1">
    <location>
        <begin position="60"/>
        <end position="74"/>
    </location>
</feature>
<reference evidence="2 3" key="1">
    <citation type="submission" date="2023-01" db="EMBL/GenBank/DDBJ databases">
        <authorList>
            <person name="Whitehead M."/>
        </authorList>
    </citation>
    <scope>NUCLEOTIDE SEQUENCE [LARGE SCALE GENOMIC DNA]</scope>
</reference>
<feature type="compositionally biased region" description="Polar residues" evidence="1">
    <location>
        <begin position="1"/>
        <end position="59"/>
    </location>
</feature>
<accession>A0AAV0Y7R3</accession>